<feature type="transmembrane region" description="Helical" evidence="1">
    <location>
        <begin position="14"/>
        <end position="34"/>
    </location>
</feature>
<keyword evidence="1" id="KW-0472">Membrane</keyword>
<protein>
    <submittedName>
        <fullName evidence="2">Nuclear pore assembly and biogenesis-domain-containing protein</fullName>
    </submittedName>
</protein>
<feature type="transmembrane region" description="Helical" evidence="1">
    <location>
        <begin position="78"/>
        <end position="102"/>
    </location>
</feature>
<dbReference type="Proteomes" id="UP000193144">
    <property type="component" value="Unassembled WGS sequence"/>
</dbReference>
<keyword evidence="1" id="KW-1133">Transmembrane helix</keyword>
<keyword evidence="1" id="KW-0812">Transmembrane</keyword>
<evidence type="ECO:0000256" key="1">
    <source>
        <dbReference type="SAM" id="Phobius"/>
    </source>
</evidence>
<keyword evidence="3" id="KW-1185">Reference proteome</keyword>
<gene>
    <name evidence="2" type="ORF">BCR34DRAFT_629397</name>
</gene>
<dbReference type="OrthoDB" id="3559694at2759"/>
<evidence type="ECO:0000313" key="2">
    <source>
        <dbReference type="EMBL" id="ORX93178.1"/>
    </source>
</evidence>
<dbReference type="AlphaFoldDB" id="A0A1Y1Y5C3"/>
<name>A0A1Y1Y5C3_9PLEO</name>
<dbReference type="InterPro" id="IPR024316">
    <property type="entry name" value="APQ12"/>
</dbReference>
<organism evidence="2 3">
    <name type="scientific">Clohesyomyces aquaticus</name>
    <dbReference type="NCBI Taxonomy" id="1231657"/>
    <lineage>
        <taxon>Eukaryota</taxon>
        <taxon>Fungi</taxon>
        <taxon>Dikarya</taxon>
        <taxon>Ascomycota</taxon>
        <taxon>Pezizomycotina</taxon>
        <taxon>Dothideomycetes</taxon>
        <taxon>Pleosporomycetidae</taxon>
        <taxon>Pleosporales</taxon>
        <taxon>Lindgomycetaceae</taxon>
        <taxon>Clohesyomyces</taxon>
    </lineage>
</organism>
<dbReference type="EMBL" id="MCFA01000353">
    <property type="protein sequence ID" value="ORX93178.1"/>
    <property type="molecule type" value="Genomic_DNA"/>
</dbReference>
<sequence length="164" mass="18715">MDLVQDYVRIAQKFLPPSLLNTLITMATTAFGIAKTLQTHLTPLILRVTTQPDLATILTLAVVLLISFKILDMAYRAVMFWINLVFRLVMWGSVATIGLWIWHRGVDGFIDDVQGLVEFWKDRYDEYSGEVSKFQKQQEVRMGGGAKYDPYGMPKGGRAKRGWR</sequence>
<feature type="transmembrane region" description="Helical" evidence="1">
    <location>
        <begin position="54"/>
        <end position="71"/>
    </location>
</feature>
<reference evidence="2 3" key="1">
    <citation type="submission" date="2016-07" db="EMBL/GenBank/DDBJ databases">
        <title>Pervasive Adenine N6-methylation of Active Genes in Fungi.</title>
        <authorList>
            <consortium name="DOE Joint Genome Institute"/>
            <person name="Mondo S.J."/>
            <person name="Dannebaum R.O."/>
            <person name="Kuo R.C."/>
            <person name="Labutti K."/>
            <person name="Haridas S."/>
            <person name="Kuo A."/>
            <person name="Salamov A."/>
            <person name="Ahrendt S.R."/>
            <person name="Lipzen A."/>
            <person name="Sullivan W."/>
            <person name="Andreopoulos W.B."/>
            <person name="Clum A."/>
            <person name="Lindquist E."/>
            <person name="Daum C."/>
            <person name="Ramamoorthy G.K."/>
            <person name="Gryganskyi A."/>
            <person name="Culley D."/>
            <person name="Magnuson J.K."/>
            <person name="James T.Y."/>
            <person name="O'Malley M.A."/>
            <person name="Stajich J.E."/>
            <person name="Spatafora J.W."/>
            <person name="Visel A."/>
            <person name="Grigoriev I.V."/>
        </authorList>
    </citation>
    <scope>NUCLEOTIDE SEQUENCE [LARGE SCALE GENOMIC DNA]</scope>
    <source>
        <strain evidence="2 3">CBS 115471</strain>
    </source>
</reference>
<accession>A0A1Y1Y5C3</accession>
<evidence type="ECO:0000313" key="3">
    <source>
        <dbReference type="Proteomes" id="UP000193144"/>
    </source>
</evidence>
<dbReference type="Pfam" id="PF12716">
    <property type="entry name" value="Apq12"/>
    <property type="match status" value="1"/>
</dbReference>
<proteinExistence type="predicted"/>
<comment type="caution">
    <text evidence="2">The sequence shown here is derived from an EMBL/GenBank/DDBJ whole genome shotgun (WGS) entry which is preliminary data.</text>
</comment>